<evidence type="ECO:0000256" key="3">
    <source>
        <dbReference type="ARBA" id="ARBA00022692"/>
    </source>
</evidence>
<dbReference type="EC" id="2.7.8.-" evidence="8"/>
<dbReference type="InterPro" id="IPR025202">
    <property type="entry name" value="PLD-like_dom"/>
</dbReference>
<sequence length="540" mass="61983">MQATQRVLSLPHRRQDARHNNRVNFFSPGYLDFLPDWLRIILFFADLSIRVLSLFWLPYNRKPVVALGWLMAIFFIPFIGFLAFLIFGSSHLPQYRRARQHAMNDLIRETTGGTPQLTDSDGLNEATLVASQLNYKLGSLPLVGGNSFTLHNDNHEAMRIMAQEVNKAQRYVHFEFYITAYDEASKVLWDALFAAQKRGVRVRVLIDHIGSRKYPSYRQLTKMLNESGIEWRLMLPIKPWRLQWQRPDLRNHRKVLVIDGAVAFSGSQNAIHRSYDLKENVRKGLEWKDLTFSCTGPIVEELNAVFVSDWYSETNQLILEEIEAKIPYVPGSMRAQVVPSGPGFETENNLRLINYMIYNAEKRITICSPYFVPDETLLQALTNAAFSGIETTVIVCEKGDQFLPNMAQRSYYETLLQSGVRILQYPSPTVLHSKFMYVDDEMAFIGSSNMDPAHSRSTSKYQPLSQTPLWWMRSPTLREPTKVSARSCVMARGPHARSALKSPKISADSGHRSCKTWSGNARNMREIGMTALSKRYLRLW</sequence>
<feature type="transmembrane region" description="Helical" evidence="6">
    <location>
        <begin position="64"/>
        <end position="87"/>
    </location>
</feature>
<dbReference type="EMBL" id="LR134521">
    <property type="protein sequence ID" value="VEJ31039.1"/>
    <property type="molecule type" value="Genomic_DNA"/>
</dbReference>
<feature type="domain" description="PLD phosphodiesterase" evidence="7">
    <location>
        <begin position="247"/>
        <end position="274"/>
    </location>
</feature>
<organism evidence="8 9">
    <name type="scientific">Rothia dentocariosa</name>
    <dbReference type="NCBI Taxonomy" id="2047"/>
    <lineage>
        <taxon>Bacteria</taxon>
        <taxon>Bacillati</taxon>
        <taxon>Actinomycetota</taxon>
        <taxon>Actinomycetes</taxon>
        <taxon>Micrococcales</taxon>
        <taxon>Micrococcaceae</taxon>
        <taxon>Rothia</taxon>
    </lineage>
</organism>
<protein>
    <submittedName>
        <fullName evidence="8">Cardiolipin synthase</fullName>
        <ecNumber evidence="8">2.7.8.-</ecNumber>
    </submittedName>
</protein>
<name>A0A448UYV8_9MICC</name>
<dbReference type="SMART" id="SM00155">
    <property type="entry name" value="PLDc"/>
    <property type="match status" value="2"/>
</dbReference>
<comment type="subcellular location">
    <subcellularLocation>
        <location evidence="1">Cell membrane</location>
        <topology evidence="1">Multi-pass membrane protein</topology>
    </subcellularLocation>
</comment>
<dbReference type="AlphaFoldDB" id="A0A448UYV8"/>
<dbReference type="Gene3D" id="3.30.870.10">
    <property type="entry name" value="Endonuclease Chain A"/>
    <property type="match status" value="2"/>
</dbReference>
<evidence type="ECO:0000313" key="8">
    <source>
        <dbReference type="EMBL" id="VEJ31039.1"/>
    </source>
</evidence>
<dbReference type="GO" id="GO:0005886">
    <property type="term" value="C:plasma membrane"/>
    <property type="evidence" value="ECO:0007669"/>
    <property type="project" value="UniProtKB-SubCell"/>
</dbReference>
<evidence type="ECO:0000259" key="7">
    <source>
        <dbReference type="PROSITE" id="PS50035"/>
    </source>
</evidence>
<dbReference type="GO" id="GO:0032049">
    <property type="term" value="P:cardiolipin biosynthetic process"/>
    <property type="evidence" value="ECO:0007669"/>
    <property type="project" value="UniProtKB-ARBA"/>
</dbReference>
<dbReference type="STRING" id="762948.HMPREF0733_11191"/>
<dbReference type="InterPro" id="IPR027379">
    <property type="entry name" value="CLS_N"/>
</dbReference>
<dbReference type="Pfam" id="PF13396">
    <property type="entry name" value="PLDc_N"/>
    <property type="match status" value="1"/>
</dbReference>
<evidence type="ECO:0000256" key="2">
    <source>
        <dbReference type="ARBA" id="ARBA00022475"/>
    </source>
</evidence>
<evidence type="ECO:0000256" key="1">
    <source>
        <dbReference type="ARBA" id="ARBA00004651"/>
    </source>
</evidence>
<evidence type="ECO:0000256" key="5">
    <source>
        <dbReference type="ARBA" id="ARBA00023136"/>
    </source>
</evidence>
<gene>
    <name evidence="8" type="primary">cls</name>
    <name evidence="8" type="ORF">NCTC10918_02335</name>
</gene>
<keyword evidence="2" id="KW-1003">Cell membrane</keyword>
<dbReference type="Pfam" id="PF13091">
    <property type="entry name" value="PLDc_2"/>
    <property type="match status" value="2"/>
</dbReference>
<keyword evidence="3 6" id="KW-0812">Transmembrane</keyword>
<keyword evidence="8" id="KW-0808">Transferase</keyword>
<feature type="transmembrane region" description="Helical" evidence="6">
    <location>
        <begin position="37"/>
        <end position="57"/>
    </location>
</feature>
<dbReference type="GO" id="GO:0008808">
    <property type="term" value="F:cardiolipin synthase activity"/>
    <property type="evidence" value="ECO:0007669"/>
    <property type="project" value="TreeGrafter"/>
</dbReference>
<evidence type="ECO:0000313" key="9">
    <source>
        <dbReference type="Proteomes" id="UP000270988"/>
    </source>
</evidence>
<dbReference type="SUPFAM" id="SSF56024">
    <property type="entry name" value="Phospholipase D/nuclease"/>
    <property type="match status" value="2"/>
</dbReference>
<feature type="domain" description="PLD phosphodiesterase" evidence="7">
    <location>
        <begin position="427"/>
        <end position="454"/>
    </location>
</feature>
<accession>A0A448UYV8</accession>
<dbReference type="Proteomes" id="UP000270988">
    <property type="component" value="Chromosome"/>
</dbReference>
<dbReference type="PROSITE" id="PS50035">
    <property type="entry name" value="PLD"/>
    <property type="match status" value="2"/>
</dbReference>
<evidence type="ECO:0000256" key="4">
    <source>
        <dbReference type="ARBA" id="ARBA00022989"/>
    </source>
</evidence>
<keyword evidence="4 6" id="KW-1133">Transmembrane helix</keyword>
<dbReference type="InterPro" id="IPR001736">
    <property type="entry name" value="PLipase_D/transphosphatidylase"/>
</dbReference>
<dbReference type="PANTHER" id="PTHR21248:SF22">
    <property type="entry name" value="PHOSPHOLIPASE D"/>
    <property type="match status" value="1"/>
</dbReference>
<evidence type="ECO:0000256" key="6">
    <source>
        <dbReference type="SAM" id="Phobius"/>
    </source>
</evidence>
<reference evidence="8 9" key="1">
    <citation type="submission" date="2018-12" db="EMBL/GenBank/DDBJ databases">
        <authorList>
            <consortium name="Pathogen Informatics"/>
        </authorList>
    </citation>
    <scope>NUCLEOTIDE SEQUENCE [LARGE SCALE GENOMIC DNA]</scope>
    <source>
        <strain evidence="8 9">NCTC10918</strain>
    </source>
</reference>
<dbReference type="PANTHER" id="PTHR21248">
    <property type="entry name" value="CARDIOLIPIN SYNTHASE"/>
    <property type="match status" value="1"/>
</dbReference>
<proteinExistence type="predicted"/>
<keyword evidence="5 6" id="KW-0472">Membrane</keyword>